<dbReference type="RefSeq" id="WP_343186559.1">
    <property type="nucleotide sequence ID" value="NZ_JBCITM010000013.1"/>
</dbReference>
<protein>
    <submittedName>
        <fullName evidence="4">S-layer homology domain-containing protein</fullName>
    </submittedName>
</protein>
<sequence>MSQKQPKWLVLLLVAALVAGSLNSAFALTVAESFTATEAAEMPVMTPETTMGMPVNGGQDFIEPGVTPEMSREHAVEIATEALRQHAGMDVTTGNFQLNTEYRRDWQLTDRYVWNLYWYLSDPMNYASANVTLDAGTGEIMDLSQDKGSYGETQRPLLQLTRHEARQKAESFIQKLFPGRLADMQLRESPENYMGMAGMGTYQYSFNYVRHIDGIVYDANFVNISIDGSTGEIKWFGQRWETDPELPDAQGIISESQARSRLTGLMQSELFYLPLRNEFTYESIPSQFRLAYRMDASMVNMINAKTGQPVDWSGRDDTLDMLEKDLTPVEKEAIAAQAAPVSSLPQPLNQQQAEEMALSYIRELAGKEAVIQAANYMEGDHYWETVGRSAWNLDFALTESEEVSGSNGDERVMMPGYTNGRVMVNARTGELIAFNWWQYMEGPYGNTEKPALSWEEGYDMAIEMIAANHPGRINEIRTWQRSLQQREVMDGQVMHPTEYYYYFPRIIEGIVFDENNLSVGINATTGTVTNYTDRWSDTLTLPKAENLMTAREGMEALLKNYRLELAYLRYNTDYESLYPEYETKLVYRWMLNEATSNYPYVDAQAGTPLDFNGRALPQQDSQGFDARITGHWVERTARLLAQQGILDTTSFDPDEPITRMDVVKMMVKARGIDYYGPMMEAGGDEKVQFVDVSEADEDYRYLQWAIRYGYIDNQPQEFQREATITREELVVWMTRFTGYRQLAAATHIFQVPYTDADTISKEAVGAVAINYGLGIISGSGQFRPQDEVTMAETADILYKAVAQQRR</sequence>
<feature type="domain" description="SLH" evidence="3">
    <location>
        <begin position="620"/>
        <end position="680"/>
    </location>
</feature>
<organism evidence="4 5">
    <name type="scientific">Anoxynatronum sibiricum</name>
    <dbReference type="NCBI Taxonomy" id="210623"/>
    <lineage>
        <taxon>Bacteria</taxon>
        <taxon>Bacillati</taxon>
        <taxon>Bacillota</taxon>
        <taxon>Clostridia</taxon>
        <taxon>Eubacteriales</taxon>
        <taxon>Clostridiaceae</taxon>
        <taxon>Anoxynatronum</taxon>
    </lineage>
</organism>
<feature type="signal peptide" evidence="2">
    <location>
        <begin position="1"/>
        <end position="27"/>
    </location>
</feature>
<dbReference type="EMBL" id="JBCITM010000013">
    <property type="protein sequence ID" value="MEN1761262.1"/>
    <property type="molecule type" value="Genomic_DNA"/>
</dbReference>
<keyword evidence="2" id="KW-0732">Signal</keyword>
<dbReference type="InterPro" id="IPR001119">
    <property type="entry name" value="SLH_dom"/>
</dbReference>
<comment type="caution">
    <text evidence="4">The sequence shown here is derived from an EMBL/GenBank/DDBJ whole genome shotgun (WGS) entry which is preliminary data.</text>
</comment>
<feature type="domain" description="SLH" evidence="3">
    <location>
        <begin position="750"/>
        <end position="806"/>
    </location>
</feature>
<keyword evidence="1" id="KW-0677">Repeat</keyword>
<evidence type="ECO:0000256" key="2">
    <source>
        <dbReference type="SAM" id="SignalP"/>
    </source>
</evidence>
<dbReference type="Proteomes" id="UP001407405">
    <property type="component" value="Unassembled WGS sequence"/>
</dbReference>
<dbReference type="Pfam" id="PF00395">
    <property type="entry name" value="SLH"/>
    <property type="match status" value="2"/>
</dbReference>
<proteinExistence type="predicted"/>
<evidence type="ECO:0000313" key="5">
    <source>
        <dbReference type="Proteomes" id="UP001407405"/>
    </source>
</evidence>
<feature type="chain" id="PRO_5045531419" evidence="2">
    <location>
        <begin position="28"/>
        <end position="806"/>
    </location>
</feature>
<evidence type="ECO:0000313" key="4">
    <source>
        <dbReference type="EMBL" id="MEN1761262.1"/>
    </source>
</evidence>
<keyword evidence="5" id="KW-1185">Reference proteome</keyword>
<gene>
    <name evidence="4" type="ORF">AAIG11_12285</name>
</gene>
<reference evidence="4 5" key="1">
    <citation type="submission" date="2024-04" db="EMBL/GenBank/DDBJ databases">
        <title>Genome sequencing and metabolic network reconstruction of aminoacids and betaine degradation by Anoxynatronum sibiricum.</title>
        <authorList>
            <person name="Detkova E.N."/>
            <person name="Boltjanskaja Y.V."/>
            <person name="Mardanov A.V."/>
            <person name="Kevbrin V."/>
        </authorList>
    </citation>
    <scope>NUCLEOTIDE SEQUENCE [LARGE SCALE GENOMIC DNA]</scope>
    <source>
        <strain evidence="4 5">Z-7981</strain>
    </source>
</reference>
<evidence type="ECO:0000256" key="1">
    <source>
        <dbReference type="ARBA" id="ARBA00022737"/>
    </source>
</evidence>
<dbReference type="Pfam" id="PF16244">
    <property type="entry name" value="DUF4901"/>
    <property type="match status" value="2"/>
</dbReference>
<accession>A0ABU9VVS3</accession>
<name>A0ABU9VVS3_9CLOT</name>
<feature type="domain" description="SLH" evidence="3">
    <location>
        <begin position="685"/>
        <end position="747"/>
    </location>
</feature>
<evidence type="ECO:0000259" key="3">
    <source>
        <dbReference type="PROSITE" id="PS51272"/>
    </source>
</evidence>
<dbReference type="InterPro" id="IPR032599">
    <property type="entry name" value="YcdB/YcdC_rep_domain"/>
</dbReference>
<dbReference type="PROSITE" id="PS51272">
    <property type="entry name" value="SLH"/>
    <property type="match status" value="3"/>
</dbReference>